<comment type="caution">
    <text evidence="2">The sequence shown here is derived from an EMBL/GenBank/DDBJ whole genome shotgun (WGS) entry which is preliminary data.</text>
</comment>
<feature type="non-terminal residue" evidence="2">
    <location>
        <position position="214"/>
    </location>
</feature>
<dbReference type="InterPro" id="IPR047544">
    <property type="entry name" value="RING-HC_RBR_RNF216"/>
</dbReference>
<feature type="domain" description="E3 ubiquitin-protein ligase RNF216 RING finger HC subclass" evidence="1">
    <location>
        <begin position="157"/>
        <end position="201"/>
    </location>
</feature>
<organism evidence="2 3">
    <name type="scientific">Armadillidium nasatum</name>
    <dbReference type="NCBI Taxonomy" id="96803"/>
    <lineage>
        <taxon>Eukaryota</taxon>
        <taxon>Metazoa</taxon>
        <taxon>Ecdysozoa</taxon>
        <taxon>Arthropoda</taxon>
        <taxon>Crustacea</taxon>
        <taxon>Multicrustacea</taxon>
        <taxon>Malacostraca</taxon>
        <taxon>Eumalacostraca</taxon>
        <taxon>Peracarida</taxon>
        <taxon>Isopoda</taxon>
        <taxon>Oniscidea</taxon>
        <taxon>Crinocheta</taxon>
        <taxon>Armadillidiidae</taxon>
        <taxon>Armadillidium</taxon>
    </lineage>
</organism>
<dbReference type="AlphaFoldDB" id="A0A5N5T5E5"/>
<dbReference type="EMBL" id="SEYY01010983">
    <property type="protein sequence ID" value="KAB7501329.1"/>
    <property type="molecule type" value="Genomic_DNA"/>
</dbReference>
<evidence type="ECO:0000313" key="3">
    <source>
        <dbReference type="Proteomes" id="UP000326759"/>
    </source>
</evidence>
<evidence type="ECO:0000313" key="2">
    <source>
        <dbReference type="EMBL" id="KAB7501329.1"/>
    </source>
</evidence>
<evidence type="ECO:0000259" key="1">
    <source>
        <dbReference type="Pfam" id="PF26191"/>
    </source>
</evidence>
<dbReference type="Pfam" id="PF26191">
    <property type="entry name" value="RING-HC_RBR_RNF216"/>
    <property type="match status" value="1"/>
</dbReference>
<dbReference type="CDD" id="cd16630">
    <property type="entry name" value="RING-HC_RBR_RNF216"/>
    <property type="match status" value="1"/>
</dbReference>
<reference evidence="2 3" key="1">
    <citation type="journal article" date="2019" name="PLoS Biol.">
        <title>Sex chromosomes control vertical transmission of feminizing Wolbachia symbionts in an isopod.</title>
        <authorList>
            <person name="Becking T."/>
            <person name="Chebbi M.A."/>
            <person name="Giraud I."/>
            <person name="Moumen B."/>
            <person name="Laverre T."/>
            <person name="Caubet Y."/>
            <person name="Peccoud J."/>
            <person name="Gilbert C."/>
            <person name="Cordaux R."/>
        </authorList>
    </citation>
    <scope>NUCLEOTIDE SEQUENCE [LARGE SCALE GENOMIC DNA]</scope>
    <source>
        <strain evidence="2">ANa2</strain>
        <tissue evidence="2">Whole body excluding digestive tract and cuticle</tissue>
    </source>
</reference>
<dbReference type="OrthoDB" id="10009520at2759"/>
<name>A0A5N5T5E5_9CRUS</name>
<dbReference type="Proteomes" id="UP000326759">
    <property type="component" value="Unassembled WGS sequence"/>
</dbReference>
<gene>
    <name evidence="2" type="ORF">Anas_00418</name>
</gene>
<sequence>MTENRSYPKMEEYLQRKKKMNIRKKFIEGMSVEEFMEYFEDPEKVFCDTSKEMNKLYITNAREQLLNDLPFHLTKKIDSVFKSNNFHYLPTLRFLKTIAGERKSKRKIGGKLPGDLDDIFLKELCYVKMEKKIKEYYENKEKGKKLAFQKAKEAGELIECQCCFDDEVLFSEMSSCDKLENPHFFCNTCIKRYAEEQIGQGKLEFICLEGCVKN</sequence>
<protein>
    <submittedName>
        <fullName evidence="2">E3 ubiquitin-protein ligase</fullName>
    </submittedName>
</protein>
<accession>A0A5N5T5E5</accession>
<proteinExistence type="predicted"/>
<keyword evidence="3" id="KW-1185">Reference proteome</keyword>